<protein>
    <recommendedName>
        <fullName evidence="4">Aminoglycoside phosphotransferase domain-containing protein</fullName>
    </recommendedName>
</protein>
<evidence type="ECO:0000256" key="1">
    <source>
        <dbReference type="SAM" id="MobiDB-lite"/>
    </source>
</evidence>
<comment type="caution">
    <text evidence="2">The sequence shown here is derived from an EMBL/GenBank/DDBJ whole genome shotgun (WGS) entry which is preliminary data.</text>
</comment>
<evidence type="ECO:0008006" key="4">
    <source>
        <dbReference type="Google" id="ProtNLM"/>
    </source>
</evidence>
<dbReference type="SUPFAM" id="SSF56112">
    <property type="entry name" value="Protein kinase-like (PK-like)"/>
    <property type="match status" value="1"/>
</dbReference>
<organism evidence="2 3">
    <name type="scientific">Apiospora phragmitis</name>
    <dbReference type="NCBI Taxonomy" id="2905665"/>
    <lineage>
        <taxon>Eukaryota</taxon>
        <taxon>Fungi</taxon>
        <taxon>Dikarya</taxon>
        <taxon>Ascomycota</taxon>
        <taxon>Pezizomycotina</taxon>
        <taxon>Sordariomycetes</taxon>
        <taxon>Xylariomycetidae</taxon>
        <taxon>Amphisphaeriales</taxon>
        <taxon>Apiosporaceae</taxon>
        <taxon>Apiospora</taxon>
    </lineage>
</organism>
<dbReference type="GeneID" id="92088399"/>
<feature type="region of interest" description="Disordered" evidence="1">
    <location>
        <begin position="113"/>
        <end position="142"/>
    </location>
</feature>
<proteinExistence type="predicted"/>
<feature type="region of interest" description="Disordered" evidence="1">
    <location>
        <begin position="325"/>
        <end position="345"/>
    </location>
</feature>
<gene>
    <name evidence="2" type="ORF">PG994_003927</name>
</gene>
<dbReference type="InterPro" id="IPR011009">
    <property type="entry name" value="Kinase-like_dom_sf"/>
</dbReference>
<dbReference type="EMBL" id="JAQQWL010000004">
    <property type="protein sequence ID" value="KAK8076655.1"/>
    <property type="molecule type" value="Genomic_DNA"/>
</dbReference>
<keyword evidence="3" id="KW-1185">Reference proteome</keyword>
<evidence type="ECO:0000313" key="3">
    <source>
        <dbReference type="Proteomes" id="UP001480595"/>
    </source>
</evidence>
<sequence length="372" mass="42748">MSALSVAAAGWTLERLGKGDWDVDVPMRPERFNLLALHIVLARLGVVTNMEEDEVLREIHQVLHGYFENDTRSRFQLEGPIASGAESIAWGLQHAACGKACQRIVLKTPKWADLGGGEEEEESPEDDSNNAWNNESNTPDPIENERKWLSVLGWAKHVMNILEIPADPLSRRKAPLRRHGLENWIFIEWVQHGTLHRLVRRAKEESMEYLPNRLLWRFFMCPMAWPPEQPISAPEWAFEIIRQQPPLRITHGDLHSENVMIGPFEPDSEYLEYDIIPVLKMIDLGQMSGNEAASFDATKENIHDIGNVSRFPSQHPSDSQEEYTELKRNEDVHEENRDTMGIRPQGNAKIYKNPFSNLVLPWYKVIRPIVCK</sequence>
<dbReference type="RefSeq" id="XP_066719614.1">
    <property type="nucleotide sequence ID" value="XM_066855336.1"/>
</dbReference>
<evidence type="ECO:0000313" key="2">
    <source>
        <dbReference type="EMBL" id="KAK8076655.1"/>
    </source>
</evidence>
<dbReference type="Proteomes" id="UP001480595">
    <property type="component" value="Unassembled WGS sequence"/>
</dbReference>
<accession>A0ABR1W2G8</accession>
<name>A0ABR1W2G8_9PEZI</name>
<feature type="compositionally biased region" description="Polar residues" evidence="1">
    <location>
        <begin position="129"/>
        <end position="139"/>
    </location>
</feature>
<reference evidence="2 3" key="1">
    <citation type="submission" date="2023-01" db="EMBL/GenBank/DDBJ databases">
        <title>Analysis of 21 Apiospora genomes using comparative genomics revels a genus with tremendous synthesis potential of carbohydrate active enzymes and secondary metabolites.</title>
        <authorList>
            <person name="Sorensen T."/>
        </authorList>
    </citation>
    <scope>NUCLEOTIDE SEQUENCE [LARGE SCALE GENOMIC DNA]</scope>
    <source>
        <strain evidence="2 3">CBS 135458</strain>
    </source>
</reference>
<feature type="compositionally biased region" description="Basic and acidic residues" evidence="1">
    <location>
        <begin position="325"/>
        <end position="340"/>
    </location>
</feature>
<feature type="compositionally biased region" description="Acidic residues" evidence="1">
    <location>
        <begin position="116"/>
        <end position="128"/>
    </location>
</feature>